<dbReference type="KEGG" id="ccin:107275202"/>
<dbReference type="AlphaFoldDB" id="A0AAJ7BFE6"/>
<dbReference type="Gene3D" id="1.25.40.20">
    <property type="entry name" value="Ankyrin repeat-containing domain"/>
    <property type="match status" value="1"/>
</dbReference>
<dbReference type="InterPro" id="IPR002110">
    <property type="entry name" value="Ankyrin_rpt"/>
</dbReference>
<accession>A0AAJ7BFE6</accession>
<feature type="region of interest" description="Disordered" evidence="1">
    <location>
        <begin position="843"/>
        <end position="863"/>
    </location>
</feature>
<proteinExistence type="predicted"/>
<sequence>MKFYQSIKQIKEILNIHGDLPVSSNINLEGMKENELPSSFHAKQSEERLPSEKYEIQNYIFDWNAIPEVFSNKENERRKLREINRNIEKETQTYKTILKLLTRGANPNYPTAPYPVLIMAIFSKSTNLVQQLLLYGADPNVTLSKQEYSLAPLHILAVIEPSFDNSIIAKSLIHANADVNLRTDSTYRPDVKARVSESRSTEFLDDSQGFTALHLLALRSDYKTDKNQFLTQLVCALLCNGSNKSYQFYQGHSALSLAIVEENIDAMKLLLQTGQINVNEQLGYDVGSCMLMMVSCRLQEKLSASFIEKSIPLLMNFGGCPLTRCKIISRDYNQLEYAREELHSLIHKSSENVSDIKMDSKLKEHEEKKSVRAIYKYFVEIITFLENAARNLMKRRICGKIVRKMVNSYSYSEIDLIRTKSHLDDKLMKFASAWMNATELAFTMSIMKYGHEDIKKVLIAYLGSKLRRISTSNNIIAANAQKIISGISDNNRPVITNDECTQYSERHVIHPPETDPDVKKFMVCFECFMMHNKVLIWCPICRLVLFCSQTCNINNIRRSQNPHTCKAFYNEELENLERIANSIGVHPREFLRNYMLKSDNEGSIKNVYKYNRSMQKKNNSPKKWKPHEFSIMPEWKKIMLNVCKIHKVNVKNKVKDMELRNYDEVKASEEDNLPIFTNKKHYLDIPNYYYMNLESNISQINKIANQASSLKSPVFDVKRGKKQFIKGLNDNWKHYADYYNDEERMREREKRYYVMSHRTQRTSIECKTREKLNIFDISIKKAQQTDDTYKHNEKLGDDEEKIAREMYKLKNIQDNKVSCINKNRKSPLGKLVNLKNENMLDKGKRKSAISQNNKYSKVEEKHAHSRLKKEMISDKNRYIRTTVITYELKKTNQQKKQFFSRNKKERQLLQNEKRLNSIKKYKINPNNAFNMSAVWLLDCDKFAKELNSKTFTLSYIAFSNGDIYYSNKQIDQDTKAIDNYSLL</sequence>
<dbReference type="PANTHER" id="PTHR15897:SF2">
    <property type="entry name" value="ANKYRIN REPEAT AND MYND DOMAIN-CONTAINING PROTEIN 1"/>
    <property type="match status" value="1"/>
</dbReference>
<dbReference type="GeneID" id="107275202"/>
<dbReference type="PANTHER" id="PTHR15897">
    <property type="entry name" value="ANKYRIN REPEAT AND MYND DOMAIN PROTEIN 1"/>
    <property type="match status" value="1"/>
</dbReference>
<reference evidence="3" key="1">
    <citation type="submission" date="2025-08" db="UniProtKB">
        <authorList>
            <consortium name="RefSeq"/>
        </authorList>
    </citation>
    <scope>IDENTIFICATION</scope>
</reference>
<dbReference type="RefSeq" id="XP_015584661.1">
    <property type="nucleotide sequence ID" value="XM_015729175.1"/>
</dbReference>
<keyword evidence="2" id="KW-1185">Reference proteome</keyword>
<name>A0AAJ7BFE6_CEPCN</name>
<dbReference type="InterPro" id="IPR053064">
    <property type="entry name" value="Ankyrin-MYND_domain-protein"/>
</dbReference>
<gene>
    <name evidence="3" type="primary">LOC107275202</name>
</gene>
<dbReference type="Proteomes" id="UP000694920">
    <property type="component" value="Unplaced"/>
</dbReference>
<dbReference type="SUPFAM" id="SSF48403">
    <property type="entry name" value="Ankyrin repeat"/>
    <property type="match status" value="1"/>
</dbReference>
<dbReference type="SMART" id="SM00248">
    <property type="entry name" value="ANK"/>
    <property type="match status" value="4"/>
</dbReference>
<evidence type="ECO:0000313" key="2">
    <source>
        <dbReference type="Proteomes" id="UP000694920"/>
    </source>
</evidence>
<organism evidence="2 3">
    <name type="scientific">Cephus cinctus</name>
    <name type="common">Wheat stem sawfly</name>
    <dbReference type="NCBI Taxonomy" id="211228"/>
    <lineage>
        <taxon>Eukaryota</taxon>
        <taxon>Metazoa</taxon>
        <taxon>Ecdysozoa</taxon>
        <taxon>Arthropoda</taxon>
        <taxon>Hexapoda</taxon>
        <taxon>Insecta</taxon>
        <taxon>Pterygota</taxon>
        <taxon>Neoptera</taxon>
        <taxon>Endopterygota</taxon>
        <taxon>Hymenoptera</taxon>
        <taxon>Cephoidea</taxon>
        <taxon>Cephidae</taxon>
        <taxon>Cephus</taxon>
    </lineage>
</organism>
<evidence type="ECO:0000313" key="3">
    <source>
        <dbReference type="RefSeq" id="XP_015584661.1"/>
    </source>
</evidence>
<dbReference type="InterPro" id="IPR036770">
    <property type="entry name" value="Ankyrin_rpt-contain_sf"/>
</dbReference>
<evidence type="ECO:0000256" key="1">
    <source>
        <dbReference type="SAM" id="MobiDB-lite"/>
    </source>
</evidence>
<protein>
    <submittedName>
        <fullName evidence="3">Uncharacterized protein LOC107275202 isoform X1</fullName>
    </submittedName>
</protein>